<keyword evidence="3" id="KW-1185">Reference proteome</keyword>
<feature type="transmembrane region" description="Helical" evidence="1">
    <location>
        <begin position="46"/>
        <end position="62"/>
    </location>
</feature>
<dbReference type="EMBL" id="JANHJP010000002">
    <property type="protein sequence ID" value="MDC9031906.1"/>
    <property type="molecule type" value="Genomic_DNA"/>
</dbReference>
<reference evidence="2 3" key="1">
    <citation type="journal article" date="2023" name="Plant">
        <title>Draft Genome Sequence Resource of CBPPT1, a 'Candidatus Phytoplasma trifolii'-Related Strain Associated with Potato Purple Top Disease in the Columbia Basin, U.S.A.</title>
        <authorList>
            <person name="Wei W."/>
            <person name="Shao J."/>
            <person name="Bottner-Parker K.D."/>
            <person name="Zhao Y."/>
        </authorList>
    </citation>
    <scope>NUCLEOTIDE SEQUENCE [LARGE SCALE GENOMIC DNA]</scope>
    <source>
        <strain evidence="2 3">CBPPT1</strain>
    </source>
</reference>
<sequence length="64" mass="8093">MFKEISQKQKENFKMNKYLYDFKEIINFLIQNNFFKIYLFHQKKPIITLITKMYILIMPFFMKK</sequence>
<keyword evidence="1" id="KW-1133">Transmembrane helix</keyword>
<organism evidence="2 3">
    <name type="scientific">Columbia Basin potato purple top phytoplasma</name>
    <dbReference type="NCBI Taxonomy" id="307134"/>
    <lineage>
        <taxon>Bacteria</taxon>
        <taxon>Bacillati</taxon>
        <taxon>Mycoplasmatota</taxon>
        <taxon>Mollicutes</taxon>
        <taxon>Acholeplasmatales</taxon>
        <taxon>Acholeplasmataceae</taxon>
        <taxon>Candidatus Phytoplasma</taxon>
        <taxon>16SrVI (Clover proliferation group)</taxon>
    </lineage>
</organism>
<keyword evidence="1" id="KW-0472">Membrane</keyword>
<gene>
    <name evidence="2" type="ORF">M8044_000125</name>
</gene>
<evidence type="ECO:0000313" key="3">
    <source>
        <dbReference type="Proteomes" id="UP001221763"/>
    </source>
</evidence>
<proteinExistence type="predicted"/>
<dbReference type="Proteomes" id="UP001221763">
    <property type="component" value="Unassembled WGS sequence"/>
</dbReference>
<evidence type="ECO:0000313" key="2">
    <source>
        <dbReference type="EMBL" id="MDC9031906.1"/>
    </source>
</evidence>
<evidence type="ECO:0000256" key="1">
    <source>
        <dbReference type="SAM" id="Phobius"/>
    </source>
</evidence>
<accession>A0ABT5L9M0</accession>
<protein>
    <submittedName>
        <fullName evidence="2">Uncharacterized protein</fullName>
    </submittedName>
</protein>
<comment type="caution">
    <text evidence="2">The sequence shown here is derived from an EMBL/GenBank/DDBJ whole genome shotgun (WGS) entry which is preliminary data.</text>
</comment>
<name>A0ABT5L9M0_9MOLU</name>
<keyword evidence="1" id="KW-0812">Transmembrane</keyword>